<proteinExistence type="predicted"/>
<evidence type="ECO:0000259" key="2">
    <source>
        <dbReference type="Pfam" id="PF13088"/>
    </source>
</evidence>
<dbReference type="Pfam" id="PF13088">
    <property type="entry name" value="BNR_2"/>
    <property type="match status" value="1"/>
</dbReference>
<dbReference type="Gene3D" id="2.120.10.10">
    <property type="match status" value="1"/>
</dbReference>
<keyword evidence="1" id="KW-0732">Signal</keyword>
<keyword evidence="4" id="KW-1185">Reference proteome</keyword>
<name>A0A1H7PEE5_9SPHI</name>
<accession>A0A1H7PEE5</accession>
<dbReference type="InterPro" id="IPR011040">
    <property type="entry name" value="Sialidase"/>
</dbReference>
<dbReference type="RefSeq" id="WP_177181114.1">
    <property type="nucleotide sequence ID" value="NZ_FNZR01000004.1"/>
</dbReference>
<dbReference type="PANTHER" id="PTHR43752:SF2">
    <property type="entry name" value="BNR_ASP-BOX REPEAT FAMILY PROTEIN"/>
    <property type="match status" value="1"/>
</dbReference>
<dbReference type="STRING" id="332977.SAMN05421740_104325"/>
<feature type="chain" id="PRO_5011639837" evidence="1">
    <location>
        <begin position="23"/>
        <end position="380"/>
    </location>
</feature>
<gene>
    <name evidence="3" type="ORF">SAMN05421740_104325</name>
</gene>
<dbReference type="PANTHER" id="PTHR43752">
    <property type="entry name" value="BNR/ASP-BOX REPEAT FAMILY PROTEIN"/>
    <property type="match status" value="1"/>
</dbReference>
<protein>
    <submittedName>
        <fullName evidence="3">BNR repeat-like domain-containing protein</fullName>
    </submittedName>
</protein>
<dbReference type="InterPro" id="IPR036278">
    <property type="entry name" value="Sialidase_sf"/>
</dbReference>
<dbReference type="CDD" id="cd15482">
    <property type="entry name" value="Sialidase_non-viral"/>
    <property type="match status" value="1"/>
</dbReference>
<feature type="signal peptide" evidence="1">
    <location>
        <begin position="1"/>
        <end position="22"/>
    </location>
</feature>
<reference evidence="4" key="1">
    <citation type="submission" date="2016-10" db="EMBL/GenBank/DDBJ databases">
        <authorList>
            <person name="Varghese N."/>
            <person name="Submissions S."/>
        </authorList>
    </citation>
    <scope>NUCLEOTIDE SEQUENCE [LARGE SCALE GENOMIC DNA]</scope>
    <source>
        <strain evidence="4">Jip14</strain>
    </source>
</reference>
<feature type="domain" description="Sialidase" evidence="2">
    <location>
        <begin position="149"/>
        <end position="352"/>
    </location>
</feature>
<dbReference type="SUPFAM" id="SSF50939">
    <property type="entry name" value="Sialidases"/>
    <property type="match status" value="1"/>
</dbReference>
<dbReference type="AlphaFoldDB" id="A0A1H7PEE5"/>
<sequence>MKKSVVLLLVCGMFISSFTAYGQTHVKVMYEQGKYGGWPANWGMWNWGNEILVGYSYANHKDISGHGHSYDPASSLTKFSRSVDGGLTWTMEDAYENGITESTWENNLGERSKKATKLAEQIDFLKADFAMTFRMRGELFGGTSFYYTYDRGRHWEGPYELTVPFSGPAPTGIVSRSDYIIEGKHSMTAFLTVGFGDDEKNWRQVACVRTDDGGKTWQHLSWIGPEGINSIMPSSVKLGAGKLLTIIRRTKPAMMVTFLSEDNGKTWTQLNDPVKVDANGHPPALLKLKDGRLCLVYGIREATTMDDGIGMYVTFSSDEGKHWSKPELLRGKDGAAWDIGYPRAIELPDGKVVATYYYNNVNWGDKYRYISATIFDPKQK</sequence>
<evidence type="ECO:0000313" key="4">
    <source>
        <dbReference type="Proteomes" id="UP000198916"/>
    </source>
</evidence>
<evidence type="ECO:0000313" key="3">
    <source>
        <dbReference type="EMBL" id="SEL33808.1"/>
    </source>
</evidence>
<evidence type="ECO:0000256" key="1">
    <source>
        <dbReference type="SAM" id="SignalP"/>
    </source>
</evidence>
<organism evidence="3 4">
    <name type="scientific">Parapedobacter koreensis</name>
    <dbReference type="NCBI Taxonomy" id="332977"/>
    <lineage>
        <taxon>Bacteria</taxon>
        <taxon>Pseudomonadati</taxon>
        <taxon>Bacteroidota</taxon>
        <taxon>Sphingobacteriia</taxon>
        <taxon>Sphingobacteriales</taxon>
        <taxon>Sphingobacteriaceae</taxon>
        <taxon>Parapedobacter</taxon>
    </lineage>
</organism>
<dbReference type="Proteomes" id="UP000198916">
    <property type="component" value="Unassembled WGS sequence"/>
</dbReference>
<dbReference type="EMBL" id="FNZR01000004">
    <property type="protein sequence ID" value="SEL33808.1"/>
    <property type="molecule type" value="Genomic_DNA"/>
</dbReference>